<evidence type="ECO:0000256" key="2">
    <source>
        <dbReference type="ARBA" id="ARBA00023125"/>
    </source>
</evidence>
<organism evidence="5 6">
    <name type="scientific">Micromonospora lupini str. Lupac 08</name>
    <dbReference type="NCBI Taxonomy" id="1150864"/>
    <lineage>
        <taxon>Bacteria</taxon>
        <taxon>Bacillati</taxon>
        <taxon>Actinomycetota</taxon>
        <taxon>Actinomycetes</taxon>
        <taxon>Micromonosporales</taxon>
        <taxon>Micromonosporaceae</taxon>
        <taxon>Micromonospora</taxon>
    </lineage>
</organism>
<dbReference type="PANTHER" id="PTHR44688:SF16">
    <property type="entry name" value="DNA-BINDING TRANSCRIPTIONAL ACTIVATOR DEVR_DOSR"/>
    <property type="match status" value="1"/>
</dbReference>
<dbReference type="Pfam" id="PF13191">
    <property type="entry name" value="AAA_16"/>
    <property type="match status" value="1"/>
</dbReference>
<sequence length="905" mass="96869">MRARTESEGYAARMSRWKFVGRTDELNRLLAAVTGEAGRGLFFSGSAGIGKSRLLREGVGTLPTDRYAIWSIAASATTAALPFGGLVQVLPAEQPQGLSPAGILRWALGVLQQQAAGRRIVLAIDDAHLLDPPSAALVHLVARADNATVVGTLRDGEQIPLPIRALWTDDLVEHVELTPMPPSETAGLLAAILGGPVDAGSADRLGRLSAGNPLLLRELVHAANGSEELKRTYGIWKWTGRLELAPSLTELIDTRVGQLTDGVRTVVELVAFGEPLGLHLLNQAAEQSDVEFAEERGLITVVQHDRRTNVRLAHPLYGEVMRRRCPVSRTRRLQAHLAELLEQVGKRRRDDLLRVAVWRLDSGTAQDAALLVDAAMQAFTRYDVPLATRLARAALHADGGSDAAELLATILMFADRPDEAITVLDAVTLEAGDERRLCRWLTVRGMVSYWGLSRESTVEEIASRVEQLGDSADRARVHAFEAIMRLHRLDTTTAVRLSQTVLDRPAASIAARELARSTIAYVQAAQGQLTRSGAAIAQVHSAAASWRTDMPYLQLALELARGTRLMLTGDLVGIDAIVADEFADLAGAGDFRLGTGYLAILQAYAARLRGQSDSAMRTSLGACAVLATSRVYAGLAQAERAQASALRGDAAQATEAMAEADRTHAPGMAVLYPWLEQARGAVLAASGDLPGAAKHLTDLADRLRADGFAGHEVHVLHDLVRLDQAGAPVGPTCSDGGRRTVAQRLAELSERVDGVLPPLLARHARAAVTDSPTDLLAVADDYAALELTVYAAEATAQALHLLRQQHSAAAGEARERLAGLLGRCDLIRTPALRAGAPVLTEREWQVARLAAHGATSKAIAERLYLSARTVENHLQRIYTKLGVTGRSELWAALRSIPGHEGGGAS</sequence>
<evidence type="ECO:0000313" key="6">
    <source>
        <dbReference type="Proteomes" id="UP000003448"/>
    </source>
</evidence>
<dbReference type="PROSITE" id="PS00622">
    <property type="entry name" value="HTH_LUXR_1"/>
    <property type="match status" value="1"/>
</dbReference>
<dbReference type="InterPro" id="IPR036388">
    <property type="entry name" value="WH-like_DNA-bd_sf"/>
</dbReference>
<dbReference type="GO" id="GO:0006355">
    <property type="term" value="P:regulation of DNA-templated transcription"/>
    <property type="evidence" value="ECO:0007669"/>
    <property type="project" value="InterPro"/>
</dbReference>
<dbReference type="eggNOG" id="COG2909">
    <property type="taxonomic scope" value="Bacteria"/>
</dbReference>
<proteinExistence type="predicted"/>
<dbReference type="SUPFAM" id="SSF46894">
    <property type="entry name" value="C-terminal effector domain of the bipartite response regulators"/>
    <property type="match status" value="1"/>
</dbReference>
<evidence type="ECO:0000256" key="3">
    <source>
        <dbReference type="ARBA" id="ARBA00023163"/>
    </source>
</evidence>
<dbReference type="SUPFAM" id="SSF52540">
    <property type="entry name" value="P-loop containing nucleoside triphosphate hydrolases"/>
    <property type="match status" value="1"/>
</dbReference>
<evidence type="ECO:0000313" key="5">
    <source>
        <dbReference type="EMBL" id="CCH16327.1"/>
    </source>
</evidence>
<dbReference type="STRING" id="1150864.MILUP08_41241"/>
<protein>
    <submittedName>
        <fullName evidence="5">Putative transcriptional regulator (LuxR)</fullName>
    </submittedName>
</protein>
<reference evidence="6" key="1">
    <citation type="journal article" date="2012" name="J. Bacteriol.">
        <title>Genome Sequence of Micromonospora lupini Lupac 08, Isolated from Root Nodules of Lupinus angustifolius.</title>
        <authorList>
            <person name="Alonso-Vega P."/>
            <person name="Normand P."/>
            <person name="Bacigalupe R."/>
            <person name="Pujic P."/>
            <person name="Lajus A."/>
            <person name="Vallenet D."/>
            <person name="Carro L."/>
            <person name="Coll P."/>
            <person name="Trujillo M.E."/>
        </authorList>
    </citation>
    <scope>NUCLEOTIDE SEQUENCE [LARGE SCALE GENOMIC DNA]</scope>
    <source>
        <strain evidence="6">Lupac 08</strain>
    </source>
</reference>
<dbReference type="EMBL" id="CAIE01000013">
    <property type="protein sequence ID" value="CCH16327.1"/>
    <property type="molecule type" value="Genomic_DNA"/>
</dbReference>
<dbReference type="PRINTS" id="PR00038">
    <property type="entry name" value="HTHLUXR"/>
</dbReference>
<evidence type="ECO:0000259" key="4">
    <source>
        <dbReference type="PROSITE" id="PS50043"/>
    </source>
</evidence>
<dbReference type="Gene3D" id="1.10.10.10">
    <property type="entry name" value="Winged helix-like DNA-binding domain superfamily/Winged helix DNA-binding domain"/>
    <property type="match status" value="1"/>
</dbReference>
<comment type="caution">
    <text evidence="5">The sequence shown here is derived from an EMBL/GenBank/DDBJ whole genome shotgun (WGS) entry which is preliminary data.</text>
</comment>
<dbReference type="AlphaFoldDB" id="I0KXN0"/>
<dbReference type="Pfam" id="PF00196">
    <property type="entry name" value="GerE"/>
    <property type="match status" value="1"/>
</dbReference>
<dbReference type="InterPro" id="IPR016032">
    <property type="entry name" value="Sig_transdc_resp-reg_C-effctor"/>
</dbReference>
<gene>
    <name evidence="5" type="ORF">MILUP08_41241</name>
</gene>
<keyword evidence="1" id="KW-0805">Transcription regulation</keyword>
<dbReference type="SMART" id="SM00421">
    <property type="entry name" value="HTH_LUXR"/>
    <property type="match status" value="1"/>
</dbReference>
<name>I0KXN0_9ACTN</name>
<dbReference type="InterPro" id="IPR041664">
    <property type="entry name" value="AAA_16"/>
</dbReference>
<dbReference type="InterPro" id="IPR000792">
    <property type="entry name" value="Tscrpt_reg_LuxR_C"/>
</dbReference>
<keyword evidence="3" id="KW-0804">Transcription</keyword>
<dbReference type="InterPro" id="IPR027417">
    <property type="entry name" value="P-loop_NTPase"/>
</dbReference>
<feature type="domain" description="HTH luxR-type" evidence="4">
    <location>
        <begin position="832"/>
        <end position="897"/>
    </location>
</feature>
<dbReference type="GO" id="GO:0003677">
    <property type="term" value="F:DNA binding"/>
    <property type="evidence" value="ECO:0007669"/>
    <property type="project" value="UniProtKB-KW"/>
</dbReference>
<keyword evidence="6" id="KW-1185">Reference proteome</keyword>
<dbReference type="CDD" id="cd06170">
    <property type="entry name" value="LuxR_C_like"/>
    <property type="match status" value="1"/>
</dbReference>
<evidence type="ECO:0000256" key="1">
    <source>
        <dbReference type="ARBA" id="ARBA00023015"/>
    </source>
</evidence>
<dbReference type="Proteomes" id="UP000003448">
    <property type="component" value="Unassembled WGS sequence"/>
</dbReference>
<accession>I0KXN0</accession>
<dbReference type="PROSITE" id="PS50043">
    <property type="entry name" value="HTH_LUXR_2"/>
    <property type="match status" value="1"/>
</dbReference>
<dbReference type="PANTHER" id="PTHR44688">
    <property type="entry name" value="DNA-BINDING TRANSCRIPTIONAL ACTIVATOR DEVR_DOSR"/>
    <property type="match status" value="1"/>
</dbReference>
<keyword evidence="2" id="KW-0238">DNA-binding</keyword>